<protein>
    <submittedName>
        <fullName evidence="1">Membrane protein</fullName>
    </submittedName>
</protein>
<dbReference type="RefSeq" id="WP_307336591.1">
    <property type="nucleotide sequence ID" value="NZ_JAUSUQ010000003.1"/>
</dbReference>
<gene>
    <name evidence="1" type="ORF">J2S00_001151</name>
</gene>
<accession>A0ABU0CQD3</accession>
<evidence type="ECO:0000313" key="2">
    <source>
        <dbReference type="Proteomes" id="UP001232445"/>
    </source>
</evidence>
<sequence>MIQNTNHKRDRSKGIQALMQQVAGRFPEPDQATLFLKEIYQRKQRYMRDQLQKIQEVMNKANHHSEVIGQALAYCLTYQLYSAAAFSDAVQHFMQQAQRQQAHQHEHQPEIKPTMLGHQSHSEVKAEIRDPQVYIRILEGESLCQNA</sequence>
<keyword evidence="2" id="KW-1185">Reference proteome</keyword>
<evidence type="ECO:0000313" key="1">
    <source>
        <dbReference type="EMBL" id="MDQ0338367.1"/>
    </source>
</evidence>
<reference evidence="1 2" key="1">
    <citation type="submission" date="2023-07" db="EMBL/GenBank/DDBJ databases">
        <title>Genomic Encyclopedia of Type Strains, Phase IV (KMG-IV): sequencing the most valuable type-strain genomes for metagenomic binning, comparative biology and taxonomic classification.</title>
        <authorList>
            <person name="Goeker M."/>
        </authorList>
    </citation>
    <scope>NUCLEOTIDE SEQUENCE [LARGE SCALE GENOMIC DNA]</scope>
    <source>
        <strain evidence="1 2">DSM 17740</strain>
    </source>
</reference>
<name>A0ABU0CQD3_9BACI</name>
<proteinExistence type="predicted"/>
<organism evidence="1 2">
    <name type="scientific">Caldalkalibacillus uzonensis</name>
    <dbReference type="NCBI Taxonomy" id="353224"/>
    <lineage>
        <taxon>Bacteria</taxon>
        <taxon>Bacillati</taxon>
        <taxon>Bacillota</taxon>
        <taxon>Bacilli</taxon>
        <taxon>Bacillales</taxon>
        <taxon>Bacillaceae</taxon>
        <taxon>Caldalkalibacillus</taxon>
    </lineage>
</organism>
<dbReference type="EMBL" id="JAUSUQ010000003">
    <property type="protein sequence ID" value="MDQ0338367.1"/>
    <property type="molecule type" value="Genomic_DNA"/>
</dbReference>
<dbReference type="Proteomes" id="UP001232445">
    <property type="component" value="Unassembled WGS sequence"/>
</dbReference>
<comment type="caution">
    <text evidence="1">The sequence shown here is derived from an EMBL/GenBank/DDBJ whole genome shotgun (WGS) entry which is preliminary data.</text>
</comment>